<name>A0A1X7VS38_AMPQE</name>
<reference evidence="1" key="1">
    <citation type="submission" date="2017-05" db="UniProtKB">
        <authorList>
            <consortium name="EnsemblMetazoa"/>
        </authorList>
    </citation>
    <scope>IDENTIFICATION</scope>
</reference>
<protein>
    <submittedName>
        <fullName evidence="1">Uncharacterized protein</fullName>
    </submittedName>
</protein>
<dbReference type="InParanoid" id="A0A1X7VS38"/>
<dbReference type="AlphaFoldDB" id="A0A1X7VS38"/>
<proteinExistence type="predicted"/>
<dbReference type="EnsemblMetazoa" id="Aqu2.1.42917_001">
    <property type="protein sequence ID" value="Aqu2.1.42917_001"/>
    <property type="gene ID" value="Aqu2.1.42917"/>
</dbReference>
<evidence type="ECO:0000313" key="1">
    <source>
        <dbReference type="EnsemblMetazoa" id="Aqu2.1.42917_001"/>
    </source>
</evidence>
<organism evidence="1">
    <name type="scientific">Amphimedon queenslandica</name>
    <name type="common">Sponge</name>
    <dbReference type="NCBI Taxonomy" id="400682"/>
    <lineage>
        <taxon>Eukaryota</taxon>
        <taxon>Metazoa</taxon>
        <taxon>Porifera</taxon>
        <taxon>Demospongiae</taxon>
        <taxon>Heteroscleromorpha</taxon>
        <taxon>Haplosclerida</taxon>
        <taxon>Niphatidae</taxon>
        <taxon>Amphimedon</taxon>
    </lineage>
</organism>
<accession>A0A1X7VS38</accession>
<sequence>MTGAGVPGIIVIDINFNVIAIGEVSHDKPDDGYYQLLGAMLRVYLETGLLPYGILLAKKSISLITHAYYQWHNS</sequence>